<keyword evidence="5" id="KW-0443">Lipid metabolism</keyword>
<evidence type="ECO:0000256" key="1">
    <source>
        <dbReference type="ARBA" id="ARBA00010815"/>
    </source>
</evidence>
<accession>A0ABY5YY87</accession>
<dbReference type="Proteomes" id="UP001058271">
    <property type="component" value="Chromosome"/>
</dbReference>
<evidence type="ECO:0000256" key="3">
    <source>
        <dbReference type="ARBA" id="ARBA00022679"/>
    </source>
</evidence>
<keyword evidence="3" id="KW-0808">Transferase</keyword>
<dbReference type="InterPro" id="IPR029063">
    <property type="entry name" value="SAM-dependent_MTases_sf"/>
</dbReference>
<gene>
    <name evidence="6" type="ORF">Drose_26290</name>
</gene>
<dbReference type="InterPro" id="IPR050723">
    <property type="entry name" value="CFA/CMAS"/>
</dbReference>
<sequence length="237" mass="25407">MTVVPMLSGLLPDGDATCAVWEPGDDLPAAQDRGARRLLESLWLEPGGTLLVLAPTDEGVPAVARRAARHGAAVTVAADLGDASGGAPYDAVVSVRAVERISAGNPRKALAATFRRVRALTASGARFALLTATVSGSAETEPDAAALLDPETHRFRLAEVVMACGAHWEVEQADSLQSDYARTAREVLGSVRDRRRSLHDRFGPQRTERLEQAVTGWARALTDNRLTLTRLLLRRID</sequence>
<name>A0ABY5YY87_9ACTN</name>
<dbReference type="PANTHER" id="PTHR43667:SF1">
    <property type="entry name" value="CYCLOPROPANE-FATTY-ACYL-PHOSPHOLIPID SYNTHASE"/>
    <property type="match status" value="1"/>
</dbReference>
<evidence type="ECO:0000313" key="6">
    <source>
        <dbReference type="EMBL" id="UWZ34704.1"/>
    </source>
</evidence>
<evidence type="ECO:0000256" key="2">
    <source>
        <dbReference type="ARBA" id="ARBA00022603"/>
    </source>
</evidence>
<evidence type="ECO:0000313" key="7">
    <source>
        <dbReference type="Proteomes" id="UP001058271"/>
    </source>
</evidence>
<evidence type="ECO:0000256" key="4">
    <source>
        <dbReference type="ARBA" id="ARBA00022691"/>
    </source>
</evidence>
<dbReference type="Gene3D" id="3.40.50.150">
    <property type="entry name" value="Vaccinia Virus protein VP39"/>
    <property type="match status" value="1"/>
</dbReference>
<evidence type="ECO:0000256" key="5">
    <source>
        <dbReference type="ARBA" id="ARBA00023098"/>
    </source>
</evidence>
<dbReference type="SUPFAM" id="SSF53335">
    <property type="entry name" value="S-adenosyl-L-methionine-dependent methyltransferases"/>
    <property type="match status" value="1"/>
</dbReference>
<dbReference type="RefSeq" id="WP_260724037.1">
    <property type="nucleotide sequence ID" value="NZ_BAAABS010000052.1"/>
</dbReference>
<protein>
    <submittedName>
        <fullName evidence="6">Uncharacterized protein</fullName>
    </submittedName>
</protein>
<organism evidence="6 7">
    <name type="scientific">Dactylosporangium roseum</name>
    <dbReference type="NCBI Taxonomy" id="47989"/>
    <lineage>
        <taxon>Bacteria</taxon>
        <taxon>Bacillati</taxon>
        <taxon>Actinomycetota</taxon>
        <taxon>Actinomycetes</taxon>
        <taxon>Micromonosporales</taxon>
        <taxon>Micromonosporaceae</taxon>
        <taxon>Dactylosporangium</taxon>
    </lineage>
</organism>
<reference evidence="6" key="1">
    <citation type="submission" date="2021-04" db="EMBL/GenBank/DDBJ databases">
        <title>Biosynthetic gene clusters of Dactylosporangioum roseum.</title>
        <authorList>
            <person name="Hartkoorn R.C."/>
            <person name="Beaudoing E."/>
            <person name="Hot D."/>
            <person name="Moureu S."/>
        </authorList>
    </citation>
    <scope>NUCLEOTIDE SEQUENCE</scope>
    <source>
        <strain evidence="6">NRRL B-16295</strain>
    </source>
</reference>
<proteinExistence type="inferred from homology"/>
<dbReference type="PANTHER" id="PTHR43667">
    <property type="entry name" value="CYCLOPROPANE-FATTY-ACYL-PHOSPHOLIPID SYNTHASE"/>
    <property type="match status" value="1"/>
</dbReference>
<comment type="similarity">
    <text evidence="1">Belongs to the CFA/CMAS family.</text>
</comment>
<dbReference type="EMBL" id="CP073721">
    <property type="protein sequence ID" value="UWZ34704.1"/>
    <property type="molecule type" value="Genomic_DNA"/>
</dbReference>
<keyword evidence="4" id="KW-0949">S-adenosyl-L-methionine</keyword>
<keyword evidence="7" id="KW-1185">Reference proteome</keyword>
<keyword evidence="2" id="KW-0489">Methyltransferase</keyword>